<dbReference type="GeneID" id="109719279"/>
<dbReference type="InterPro" id="IPR005162">
    <property type="entry name" value="Retrotrans_gag_dom"/>
</dbReference>
<dbReference type="GO" id="GO:0003676">
    <property type="term" value="F:nucleic acid binding"/>
    <property type="evidence" value="ECO:0007669"/>
    <property type="project" value="InterPro"/>
</dbReference>
<dbReference type="Gene3D" id="4.10.60.10">
    <property type="entry name" value="Zinc finger, CCHC-type"/>
    <property type="match status" value="1"/>
</dbReference>
<dbReference type="InterPro" id="IPR001878">
    <property type="entry name" value="Znf_CCHC"/>
</dbReference>
<keyword evidence="1" id="KW-0863">Zinc-finger</keyword>
<reference evidence="4" key="1">
    <citation type="journal article" date="2015" name="Nat. Genet.">
        <title>The pineapple genome and the evolution of CAM photosynthesis.</title>
        <authorList>
            <person name="Ming R."/>
            <person name="VanBuren R."/>
            <person name="Wai C.M."/>
            <person name="Tang H."/>
            <person name="Schatz M.C."/>
            <person name="Bowers J.E."/>
            <person name="Lyons E."/>
            <person name="Wang M.L."/>
            <person name="Chen J."/>
            <person name="Biggers E."/>
            <person name="Zhang J."/>
            <person name="Huang L."/>
            <person name="Zhang L."/>
            <person name="Miao W."/>
            <person name="Zhang J."/>
            <person name="Ye Z."/>
            <person name="Miao C."/>
            <person name="Lin Z."/>
            <person name="Wang H."/>
            <person name="Zhou H."/>
            <person name="Yim W.C."/>
            <person name="Priest H.D."/>
            <person name="Zheng C."/>
            <person name="Woodhouse M."/>
            <person name="Edger P.P."/>
            <person name="Guyot R."/>
            <person name="Guo H.B."/>
            <person name="Guo H."/>
            <person name="Zheng G."/>
            <person name="Singh R."/>
            <person name="Sharma A."/>
            <person name="Min X."/>
            <person name="Zheng Y."/>
            <person name="Lee H."/>
            <person name="Gurtowski J."/>
            <person name="Sedlazeck F.J."/>
            <person name="Harkess A."/>
            <person name="McKain M.R."/>
            <person name="Liao Z."/>
            <person name="Fang J."/>
            <person name="Liu J."/>
            <person name="Zhang X."/>
            <person name="Zhang Q."/>
            <person name="Hu W."/>
            <person name="Qin Y."/>
            <person name="Wang K."/>
            <person name="Chen L.Y."/>
            <person name="Shirley N."/>
            <person name="Lin Y.R."/>
            <person name="Liu L.Y."/>
            <person name="Hernandez A.G."/>
            <person name="Wright C.L."/>
            <person name="Bulone V."/>
            <person name="Tuskan G.A."/>
            <person name="Heath K."/>
            <person name="Zee F."/>
            <person name="Moore P.H."/>
            <person name="Sunkar R."/>
            <person name="Leebens-Mack J.H."/>
            <person name="Mockler T."/>
            <person name="Bennetzen J.L."/>
            <person name="Freeling M."/>
            <person name="Sankoff D."/>
            <person name="Paterson A.H."/>
            <person name="Zhu X."/>
            <person name="Yang X."/>
            <person name="Smith J.A."/>
            <person name="Cushman J.C."/>
            <person name="Paull R.E."/>
            <person name="Yu Q."/>
        </authorList>
    </citation>
    <scope>NUCLEOTIDE SEQUENCE [LARGE SCALE GENOMIC DNA]</scope>
    <source>
        <strain evidence="4">cv. F153</strain>
    </source>
</reference>
<evidence type="ECO:0000313" key="5">
    <source>
        <dbReference type="RefSeq" id="XP_020101442.1"/>
    </source>
</evidence>
<dbReference type="OrthoDB" id="786614at2759"/>
<dbReference type="Pfam" id="PF00098">
    <property type="entry name" value="zf-CCHC"/>
    <property type="match status" value="1"/>
</dbReference>
<dbReference type="PROSITE" id="PS50158">
    <property type="entry name" value="ZF_CCHC"/>
    <property type="match status" value="1"/>
</dbReference>
<dbReference type="SMART" id="SM00343">
    <property type="entry name" value="ZnF_C2HC"/>
    <property type="match status" value="1"/>
</dbReference>
<dbReference type="AlphaFoldDB" id="A0A6P5G0S9"/>
<feature type="region of interest" description="Disordered" evidence="2">
    <location>
        <begin position="177"/>
        <end position="215"/>
    </location>
</feature>
<dbReference type="SUPFAM" id="SSF57756">
    <property type="entry name" value="Retrovirus zinc finger-like domains"/>
    <property type="match status" value="1"/>
</dbReference>
<evidence type="ECO:0000259" key="3">
    <source>
        <dbReference type="PROSITE" id="PS50158"/>
    </source>
</evidence>
<reference evidence="5" key="2">
    <citation type="submission" date="2025-08" db="UniProtKB">
        <authorList>
            <consortium name="RefSeq"/>
        </authorList>
    </citation>
    <scope>IDENTIFICATION</scope>
    <source>
        <tissue evidence="5">Leaf</tissue>
    </source>
</reference>
<evidence type="ECO:0000256" key="1">
    <source>
        <dbReference type="PROSITE-ProRule" id="PRU00047"/>
    </source>
</evidence>
<dbReference type="RefSeq" id="XP_020101442.1">
    <property type="nucleotide sequence ID" value="XM_020245853.1"/>
</dbReference>
<gene>
    <name evidence="5" type="primary">LOC109719279</name>
</gene>
<accession>A0A6P5G0S9</accession>
<proteinExistence type="predicted"/>
<dbReference type="GO" id="GO:0008270">
    <property type="term" value="F:zinc ion binding"/>
    <property type="evidence" value="ECO:0007669"/>
    <property type="project" value="UniProtKB-KW"/>
</dbReference>
<keyword evidence="1" id="KW-0479">Metal-binding</keyword>
<dbReference type="PANTHER" id="PTHR15503">
    <property type="entry name" value="LDOC1 RELATED"/>
    <property type="match status" value="1"/>
</dbReference>
<evidence type="ECO:0000313" key="4">
    <source>
        <dbReference type="Proteomes" id="UP000515123"/>
    </source>
</evidence>
<keyword evidence="4" id="KW-1185">Reference proteome</keyword>
<evidence type="ECO:0000256" key="2">
    <source>
        <dbReference type="SAM" id="MobiDB-lite"/>
    </source>
</evidence>
<dbReference type="Pfam" id="PF03732">
    <property type="entry name" value="Retrotrans_gag"/>
    <property type="match status" value="1"/>
</dbReference>
<name>A0A6P5G0S9_ANACO</name>
<feature type="domain" description="CCHC-type" evidence="3">
    <location>
        <begin position="231"/>
        <end position="247"/>
    </location>
</feature>
<dbReference type="InterPro" id="IPR032567">
    <property type="entry name" value="RTL1-rel"/>
</dbReference>
<organism evidence="4 5">
    <name type="scientific">Ananas comosus</name>
    <name type="common">Pineapple</name>
    <name type="synonym">Ananas ananas</name>
    <dbReference type="NCBI Taxonomy" id="4615"/>
    <lineage>
        <taxon>Eukaryota</taxon>
        <taxon>Viridiplantae</taxon>
        <taxon>Streptophyta</taxon>
        <taxon>Embryophyta</taxon>
        <taxon>Tracheophyta</taxon>
        <taxon>Spermatophyta</taxon>
        <taxon>Magnoliopsida</taxon>
        <taxon>Liliopsida</taxon>
        <taxon>Poales</taxon>
        <taxon>Bromeliaceae</taxon>
        <taxon>Bromelioideae</taxon>
        <taxon>Ananas</taxon>
    </lineage>
</organism>
<dbReference type="Proteomes" id="UP000515123">
    <property type="component" value="Linkage group 13"/>
</dbReference>
<dbReference type="PANTHER" id="PTHR15503:SF45">
    <property type="entry name" value="RNA-DIRECTED DNA POLYMERASE HOMOLOG"/>
    <property type="match status" value="1"/>
</dbReference>
<dbReference type="InterPro" id="IPR036875">
    <property type="entry name" value="Znf_CCHC_sf"/>
</dbReference>
<keyword evidence="1" id="KW-0862">Zinc</keyword>
<sequence length="256" mass="28932">MVPAGLGISNPDDAAIEAEQERALAALIKFKKFDPPIFEGGKVELSVVESWIDSMETLFENLYTSEKDKFKRAMFANYFPDTVKQKLQEKFHKLRQGDRSVADCEQEFSHIIDCVPDIVRDDRDRADWFLRGLRPRIYEAVQILKITTFAKVFDRALWAEHGNTYAREECEAMAEARDKGKKRAVGGAGGRPNAKKPPRYPRQQARSWKPSRCTIYGGDHRPPACPQRGEKCYKCGQAGHMARECPSWGSSASTAA</sequence>
<protein>
    <submittedName>
        <fullName evidence="5">Uncharacterized protein LOC109719279</fullName>
    </submittedName>
</protein>